<gene>
    <name evidence="11" type="ORF">BDN70DRAFT_877131</name>
</gene>
<evidence type="ECO:0000256" key="8">
    <source>
        <dbReference type="SAM" id="MobiDB-lite"/>
    </source>
</evidence>
<dbReference type="GO" id="GO:0003723">
    <property type="term" value="F:RNA binding"/>
    <property type="evidence" value="ECO:0007669"/>
    <property type="project" value="UniProtKB-UniRule"/>
</dbReference>
<evidence type="ECO:0000256" key="5">
    <source>
        <dbReference type="ARBA" id="ARBA00022884"/>
    </source>
</evidence>
<dbReference type="PROSITE" id="PS51192">
    <property type="entry name" value="HELICASE_ATP_BIND_1"/>
    <property type="match status" value="1"/>
</dbReference>
<dbReference type="PROSITE" id="PS00039">
    <property type="entry name" value="DEAD_ATP_HELICASE"/>
    <property type="match status" value="1"/>
</dbReference>
<dbReference type="InterPro" id="IPR000629">
    <property type="entry name" value="RNA-helicase_DEAD-box_CS"/>
</dbReference>
<dbReference type="GO" id="GO:0016787">
    <property type="term" value="F:hydrolase activity"/>
    <property type="evidence" value="ECO:0007669"/>
    <property type="project" value="UniProtKB-KW"/>
</dbReference>
<keyword evidence="1 6" id="KW-0547">Nucleotide-binding</keyword>
<dbReference type="SMART" id="SM00487">
    <property type="entry name" value="DEXDc"/>
    <property type="match status" value="1"/>
</dbReference>
<dbReference type="SMART" id="SM00490">
    <property type="entry name" value="HELICc"/>
    <property type="match status" value="1"/>
</dbReference>
<dbReference type="Proteomes" id="UP000807469">
    <property type="component" value="Unassembled WGS sequence"/>
</dbReference>
<name>A0A9P5Z3M3_9AGAR</name>
<evidence type="ECO:0000256" key="1">
    <source>
        <dbReference type="ARBA" id="ARBA00022741"/>
    </source>
</evidence>
<dbReference type="Pfam" id="PF00271">
    <property type="entry name" value="Helicase_C"/>
    <property type="match status" value="1"/>
</dbReference>
<feature type="domain" description="Helicase C-terminal" evidence="10">
    <location>
        <begin position="310"/>
        <end position="471"/>
    </location>
</feature>
<feature type="compositionally biased region" description="Gly residues" evidence="8">
    <location>
        <begin position="584"/>
        <end position="618"/>
    </location>
</feature>
<keyword evidence="12" id="KW-1185">Reference proteome</keyword>
<dbReference type="Gene3D" id="3.40.50.300">
    <property type="entry name" value="P-loop containing nucleotide triphosphate hydrolases"/>
    <property type="match status" value="2"/>
</dbReference>
<evidence type="ECO:0000313" key="12">
    <source>
        <dbReference type="Proteomes" id="UP000807469"/>
    </source>
</evidence>
<dbReference type="SUPFAM" id="SSF52540">
    <property type="entry name" value="P-loop containing nucleoside triphosphate hydrolases"/>
    <property type="match status" value="1"/>
</dbReference>
<dbReference type="PANTHER" id="PTHR24031">
    <property type="entry name" value="RNA HELICASE"/>
    <property type="match status" value="1"/>
</dbReference>
<protein>
    <recommendedName>
        <fullName evidence="7">ATP-dependent RNA helicase</fullName>
        <ecNumber evidence="7">3.6.4.13</ecNumber>
    </recommendedName>
</protein>
<evidence type="ECO:0000313" key="11">
    <source>
        <dbReference type="EMBL" id="KAF9480813.1"/>
    </source>
</evidence>
<dbReference type="InterPro" id="IPR011545">
    <property type="entry name" value="DEAD/DEAH_box_helicase_dom"/>
</dbReference>
<accession>A0A9P5Z3M3</accession>
<evidence type="ECO:0000256" key="4">
    <source>
        <dbReference type="ARBA" id="ARBA00022840"/>
    </source>
</evidence>
<comment type="similarity">
    <text evidence="6">Belongs to the DEAD box helicase family.</text>
</comment>
<dbReference type="InterPro" id="IPR027417">
    <property type="entry name" value="P-loop_NTPase"/>
</dbReference>
<feature type="domain" description="Helicase ATP-binding" evidence="9">
    <location>
        <begin position="101"/>
        <end position="282"/>
    </location>
</feature>
<dbReference type="OrthoDB" id="193716at2759"/>
<dbReference type="AlphaFoldDB" id="A0A9P5Z3M3"/>
<evidence type="ECO:0000256" key="7">
    <source>
        <dbReference type="RuleBase" id="RU365068"/>
    </source>
</evidence>
<keyword evidence="3 6" id="KW-0347">Helicase</keyword>
<dbReference type="EMBL" id="MU155188">
    <property type="protein sequence ID" value="KAF9480813.1"/>
    <property type="molecule type" value="Genomic_DNA"/>
</dbReference>
<feature type="region of interest" description="Disordered" evidence="8">
    <location>
        <begin position="1"/>
        <end position="49"/>
    </location>
</feature>
<dbReference type="GO" id="GO:0005524">
    <property type="term" value="F:ATP binding"/>
    <property type="evidence" value="ECO:0007669"/>
    <property type="project" value="UniProtKB-UniRule"/>
</dbReference>
<evidence type="ECO:0000256" key="3">
    <source>
        <dbReference type="ARBA" id="ARBA00022806"/>
    </source>
</evidence>
<keyword evidence="4 6" id="KW-0067">ATP-binding</keyword>
<comment type="domain">
    <text evidence="7">The Q motif is unique to and characteristic of the DEAD box family of RNA helicases and controls ATP binding and hydrolysis.</text>
</comment>
<proteinExistence type="inferred from homology"/>
<dbReference type="CDD" id="cd18787">
    <property type="entry name" value="SF2_C_DEAD"/>
    <property type="match status" value="1"/>
</dbReference>
<feature type="region of interest" description="Disordered" evidence="8">
    <location>
        <begin position="560"/>
        <end position="618"/>
    </location>
</feature>
<comment type="function">
    <text evidence="7">RNA helicase.</text>
</comment>
<dbReference type="GO" id="GO:0003724">
    <property type="term" value="F:RNA helicase activity"/>
    <property type="evidence" value="ECO:0007669"/>
    <property type="project" value="UniProtKB-EC"/>
</dbReference>
<dbReference type="EC" id="3.6.4.13" evidence="7"/>
<evidence type="ECO:0000256" key="2">
    <source>
        <dbReference type="ARBA" id="ARBA00022801"/>
    </source>
</evidence>
<reference evidence="11" key="1">
    <citation type="submission" date="2020-11" db="EMBL/GenBank/DDBJ databases">
        <authorList>
            <consortium name="DOE Joint Genome Institute"/>
            <person name="Ahrendt S."/>
            <person name="Riley R."/>
            <person name="Andreopoulos W."/>
            <person name="Labutti K."/>
            <person name="Pangilinan J."/>
            <person name="Ruiz-Duenas F.J."/>
            <person name="Barrasa J.M."/>
            <person name="Sanchez-Garcia M."/>
            <person name="Camarero S."/>
            <person name="Miyauchi S."/>
            <person name="Serrano A."/>
            <person name="Linde D."/>
            <person name="Babiker R."/>
            <person name="Drula E."/>
            <person name="Ayuso-Fernandez I."/>
            <person name="Pacheco R."/>
            <person name="Padilla G."/>
            <person name="Ferreira P."/>
            <person name="Barriuso J."/>
            <person name="Kellner H."/>
            <person name="Castanera R."/>
            <person name="Alfaro M."/>
            <person name="Ramirez L."/>
            <person name="Pisabarro A.G."/>
            <person name="Kuo A."/>
            <person name="Tritt A."/>
            <person name="Lipzen A."/>
            <person name="He G."/>
            <person name="Yan M."/>
            <person name="Ng V."/>
            <person name="Cullen D."/>
            <person name="Martin F."/>
            <person name="Rosso M.-N."/>
            <person name="Henrissat B."/>
            <person name="Hibbett D."/>
            <person name="Martinez A.T."/>
            <person name="Grigoriev I.V."/>
        </authorList>
    </citation>
    <scope>NUCLEOTIDE SEQUENCE</scope>
    <source>
        <strain evidence="11">CIRM-BRFM 674</strain>
    </source>
</reference>
<comment type="catalytic activity">
    <reaction evidence="7">
        <text>ATP + H2O = ADP + phosphate + H(+)</text>
        <dbReference type="Rhea" id="RHEA:13065"/>
        <dbReference type="ChEBI" id="CHEBI:15377"/>
        <dbReference type="ChEBI" id="CHEBI:15378"/>
        <dbReference type="ChEBI" id="CHEBI:30616"/>
        <dbReference type="ChEBI" id="CHEBI:43474"/>
        <dbReference type="ChEBI" id="CHEBI:456216"/>
        <dbReference type="EC" id="3.6.4.13"/>
    </reaction>
</comment>
<sequence length="618" mass="65509">MMKQTTARPPRRRAPYASANPMSSAAGGSVNTARRPGPPPAAPAPSLQAEAKAPLTIPVPKDSMRFIELAKGNLLNPVLLQTITEDLKFDHMMPVQSATLHDLLEKRIDCLAQAKTGTGKTIAFLLPAIQTLLNKKRRPGSAISLLVISPTRELAMQIAKEASQLLQRLPQYKVCPAIGGTNKNSEERAILSGCDILIGTPGRLYDHLANDQVRGLFGNLDTLVLDEADRLLDMGFMNSLKEIIACLPDKATSRRQGMLFSATIAPHVQKFAHLVLANGYKFISTIPEGESNTHEHVPQLLVTVPTFADVASALVTALRAECATTGANKFKAIVFAPTAALADWYTLVLAGLAQSSPGLPPISALHSRMSQSKRTNITDAFRTSTASILIATDVIARGMDFPGVSTVIQVGVPSDRESYIHRLGRTARAGAEGRAVLILAQPEMFFPQRLLKEVEFQSYRPATPGGTEAGAGIASTATASAVRRAAEAMEESVKSRTYQAWLGYYKSHARTMRWSDEDLVAQANTFAAEGLGWSGSVPPPLQRQTVGKMGLKGVRGLNVVANEPRLGNPGRGGGGNSGQRAEGGAFGGGEGRPQGSGGRPSGNGGRPAGNGGRGRGGR</sequence>
<dbReference type="Pfam" id="PF00270">
    <property type="entry name" value="DEAD"/>
    <property type="match status" value="1"/>
</dbReference>
<evidence type="ECO:0000259" key="10">
    <source>
        <dbReference type="PROSITE" id="PS51194"/>
    </source>
</evidence>
<dbReference type="InterPro" id="IPR014001">
    <property type="entry name" value="Helicase_ATP-bd"/>
</dbReference>
<organism evidence="11 12">
    <name type="scientific">Pholiota conissans</name>
    <dbReference type="NCBI Taxonomy" id="109636"/>
    <lineage>
        <taxon>Eukaryota</taxon>
        <taxon>Fungi</taxon>
        <taxon>Dikarya</taxon>
        <taxon>Basidiomycota</taxon>
        <taxon>Agaricomycotina</taxon>
        <taxon>Agaricomycetes</taxon>
        <taxon>Agaricomycetidae</taxon>
        <taxon>Agaricales</taxon>
        <taxon>Agaricineae</taxon>
        <taxon>Strophariaceae</taxon>
        <taxon>Pholiota</taxon>
    </lineage>
</organism>
<comment type="caution">
    <text evidence="11">The sequence shown here is derived from an EMBL/GenBank/DDBJ whole genome shotgun (WGS) entry which is preliminary data.</text>
</comment>
<dbReference type="CDD" id="cd17964">
    <property type="entry name" value="DEADc_MSS116"/>
    <property type="match status" value="1"/>
</dbReference>
<dbReference type="PROSITE" id="PS51194">
    <property type="entry name" value="HELICASE_CTER"/>
    <property type="match status" value="1"/>
</dbReference>
<evidence type="ECO:0000259" key="9">
    <source>
        <dbReference type="PROSITE" id="PS51192"/>
    </source>
</evidence>
<dbReference type="InterPro" id="IPR001650">
    <property type="entry name" value="Helicase_C-like"/>
</dbReference>
<keyword evidence="5 7" id="KW-0694">RNA-binding</keyword>
<keyword evidence="2 6" id="KW-0378">Hydrolase</keyword>
<evidence type="ECO:0000256" key="6">
    <source>
        <dbReference type="RuleBase" id="RU000492"/>
    </source>
</evidence>